<dbReference type="Proteomes" id="UP001519887">
    <property type="component" value="Unassembled WGS sequence"/>
</dbReference>
<dbReference type="SUPFAM" id="SSF52540">
    <property type="entry name" value="P-loop containing nucleoside triphosphate hydrolases"/>
    <property type="match status" value="1"/>
</dbReference>
<comment type="caution">
    <text evidence="1">The sequence shown here is derived from an EMBL/GenBank/DDBJ whole genome shotgun (WGS) entry which is preliminary data.</text>
</comment>
<evidence type="ECO:0000313" key="2">
    <source>
        <dbReference type="Proteomes" id="UP001519887"/>
    </source>
</evidence>
<dbReference type="GO" id="GO:0005524">
    <property type="term" value="F:ATP binding"/>
    <property type="evidence" value="ECO:0007669"/>
    <property type="project" value="UniProtKB-KW"/>
</dbReference>
<organism evidence="1 2">
    <name type="scientific">Paenibacillus sepulcri</name>
    <dbReference type="NCBI Taxonomy" id="359917"/>
    <lineage>
        <taxon>Bacteria</taxon>
        <taxon>Bacillati</taxon>
        <taxon>Bacillota</taxon>
        <taxon>Bacilli</taxon>
        <taxon>Bacillales</taxon>
        <taxon>Paenibacillaceae</taxon>
        <taxon>Paenibacillus</taxon>
    </lineage>
</organism>
<reference evidence="1 2" key="1">
    <citation type="submission" date="2021-07" db="EMBL/GenBank/DDBJ databases">
        <title>Paenibacillus radiodurans sp. nov., isolated from the southeastern edge of Tengger Desert.</title>
        <authorList>
            <person name="Zhang G."/>
        </authorList>
    </citation>
    <scope>NUCLEOTIDE SEQUENCE [LARGE SCALE GENOMIC DNA]</scope>
    <source>
        <strain evidence="1 2">CCM 7311</strain>
    </source>
</reference>
<feature type="non-terminal residue" evidence="1">
    <location>
        <position position="1"/>
    </location>
</feature>
<proteinExistence type="predicted"/>
<dbReference type="Gene3D" id="3.40.50.300">
    <property type="entry name" value="P-loop containing nucleotide triphosphate hydrolases"/>
    <property type="match status" value="1"/>
</dbReference>
<gene>
    <name evidence="1" type="ORF">K0U00_25505</name>
</gene>
<name>A0ABS7C900_9BACL</name>
<keyword evidence="1" id="KW-0547">Nucleotide-binding</keyword>
<dbReference type="EMBL" id="JAHZIK010000841">
    <property type="protein sequence ID" value="MBW7457403.1"/>
    <property type="molecule type" value="Genomic_DNA"/>
</dbReference>
<dbReference type="InterPro" id="IPR027417">
    <property type="entry name" value="P-loop_NTPase"/>
</dbReference>
<sequence>SAITALASRTDTPTLIYVTHHTEEILPLFSHILLLRRGQVVQAGERESVMNADILSAFFENRVAVENHDNRIYLRPHS</sequence>
<evidence type="ECO:0000313" key="1">
    <source>
        <dbReference type="EMBL" id="MBW7457403.1"/>
    </source>
</evidence>
<protein>
    <submittedName>
        <fullName evidence="1">Molybdenum ABC transporter ATP-binding protein</fullName>
    </submittedName>
</protein>
<keyword evidence="1" id="KW-0067">ATP-binding</keyword>
<keyword evidence="2" id="KW-1185">Reference proteome</keyword>
<accession>A0ABS7C900</accession>